<dbReference type="InterPro" id="IPR001965">
    <property type="entry name" value="Znf_PHD"/>
</dbReference>
<dbReference type="Gene3D" id="3.30.40.10">
    <property type="entry name" value="Zinc/RING finger domain, C3HC4 (zinc finger)"/>
    <property type="match status" value="1"/>
</dbReference>
<keyword evidence="13" id="KW-0805">Transcription regulation</keyword>
<dbReference type="Gene3D" id="3.10.330.70">
    <property type="match status" value="1"/>
</dbReference>
<keyword evidence="8" id="KW-0862">Zinc</keyword>
<gene>
    <name evidence="21" type="primary">kdm4aa</name>
</gene>
<keyword evidence="22" id="KW-1185">Reference proteome</keyword>
<evidence type="ECO:0000256" key="15">
    <source>
        <dbReference type="ARBA" id="ARBA00023242"/>
    </source>
</evidence>
<dbReference type="InterPro" id="IPR003349">
    <property type="entry name" value="JmjN"/>
</dbReference>
<dbReference type="SMART" id="SM00545">
    <property type="entry name" value="JmjN"/>
    <property type="match status" value="1"/>
</dbReference>
<dbReference type="SMART" id="SM00558">
    <property type="entry name" value="JmjC"/>
    <property type="match status" value="1"/>
</dbReference>
<dbReference type="Pfam" id="PF13831">
    <property type="entry name" value="PHD_2"/>
    <property type="match status" value="1"/>
</dbReference>
<dbReference type="Pfam" id="PF02375">
    <property type="entry name" value="JmjN"/>
    <property type="match status" value="1"/>
</dbReference>
<evidence type="ECO:0000259" key="20">
    <source>
        <dbReference type="PROSITE" id="PS51805"/>
    </source>
</evidence>
<feature type="domain" description="JmjN" evidence="18">
    <location>
        <begin position="14"/>
        <end position="56"/>
    </location>
</feature>
<evidence type="ECO:0000256" key="8">
    <source>
        <dbReference type="ARBA" id="ARBA00022833"/>
    </source>
</evidence>
<dbReference type="CDD" id="cd20466">
    <property type="entry name" value="Tudor_JMJD2A_rpt2"/>
    <property type="match status" value="1"/>
</dbReference>
<dbReference type="Gene3D" id="2.60.120.650">
    <property type="entry name" value="Cupin"/>
    <property type="match status" value="1"/>
</dbReference>
<keyword evidence="10" id="KW-0223">Dioxygenase</keyword>
<dbReference type="InterPro" id="IPR040477">
    <property type="entry name" value="KDM4-like_Tudor"/>
</dbReference>
<evidence type="ECO:0000256" key="2">
    <source>
        <dbReference type="ARBA" id="ARBA00004123"/>
    </source>
</evidence>
<dbReference type="SMART" id="SM00333">
    <property type="entry name" value="TUDOR"/>
    <property type="match status" value="2"/>
</dbReference>
<dbReference type="GO" id="GO:0051864">
    <property type="term" value="F:histone H3K36 demethylase activity"/>
    <property type="evidence" value="ECO:0007669"/>
    <property type="project" value="TreeGrafter"/>
</dbReference>
<evidence type="ECO:0000256" key="5">
    <source>
        <dbReference type="ARBA" id="ARBA00022723"/>
    </source>
</evidence>
<evidence type="ECO:0000256" key="12">
    <source>
        <dbReference type="ARBA" id="ARBA00023004"/>
    </source>
</evidence>
<comment type="cofactor">
    <cofactor evidence="1">
        <name>Fe(2+)</name>
        <dbReference type="ChEBI" id="CHEBI:29033"/>
    </cofactor>
</comment>
<evidence type="ECO:0000256" key="1">
    <source>
        <dbReference type="ARBA" id="ARBA00001954"/>
    </source>
</evidence>
<dbReference type="PROSITE" id="PS51183">
    <property type="entry name" value="JMJN"/>
    <property type="match status" value="1"/>
</dbReference>
<evidence type="ECO:0000313" key="22">
    <source>
        <dbReference type="Proteomes" id="UP000005226"/>
    </source>
</evidence>
<dbReference type="FunFam" id="3.30.40.10:FF:000029">
    <property type="entry name" value="lysine-specific demethylase 4C isoform X1"/>
    <property type="match status" value="1"/>
</dbReference>
<dbReference type="Pfam" id="PF18104">
    <property type="entry name" value="Tudor_2"/>
    <property type="match status" value="2"/>
</dbReference>
<reference evidence="21 22" key="1">
    <citation type="journal article" date="2011" name="Genome Biol. Evol.">
        <title>Integration of the genetic map and genome assembly of fugu facilitates insights into distinct features of genome evolution in teleosts and mammals.</title>
        <authorList>
            <person name="Kai W."/>
            <person name="Kikuchi K."/>
            <person name="Tohari S."/>
            <person name="Chew A.K."/>
            <person name="Tay A."/>
            <person name="Fujiwara A."/>
            <person name="Hosoya S."/>
            <person name="Suetake H."/>
            <person name="Naruse K."/>
            <person name="Brenner S."/>
            <person name="Suzuki Y."/>
            <person name="Venkatesh B."/>
        </authorList>
    </citation>
    <scope>NUCLEOTIDE SEQUENCE [LARGE SCALE GENOMIC DNA]</scope>
</reference>
<dbReference type="Pfam" id="PF02373">
    <property type="entry name" value="JmjC"/>
    <property type="match status" value="1"/>
</dbReference>
<dbReference type="InterPro" id="IPR003347">
    <property type="entry name" value="JmjC_dom"/>
</dbReference>
<dbReference type="PROSITE" id="PS51805">
    <property type="entry name" value="EPHD"/>
    <property type="match status" value="1"/>
</dbReference>
<evidence type="ECO:0000256" key="9">
    <source>
        <dbReference type="ARBA" id="ARBA00022853"/>
    </source>
</evidence>
<dbReference type="Proteomes" id="UP000005226">
    <property type="component" value="Chromosome 20"/>
</dbReference>
<dbReference type="SUPFAM" id="SSF63748">
    <property type="entry name" value="Tudor/PWWP/MBT"/>
    <property type="match status" value="2"/>
</dbReference>
<dbReference type="InterPro" id="IPR019787">
    <property type="entry name" value="Znf_PHD-finger"/>
</dbReference>
<name>A0A674NBI9_TAKRU</name>
<reference evidence="21" key="3">
    <citation type="submission" date="2025-09" db="UniProtKB">
        <authorList>
            <consortium name="Ensembl"/>
        </authorList>
    </citation>
    <scope>IDENTIFICATION</scope>
</reference>
<dbReference type="PANTHER" id="PTHR10694">
    <property type="entry name" value="LYSINE-SPECIFIC DEMETHYLASE"/>
    <property type="match status" value="1"/>
</dbReference>
<protein>
    <recommendedName>
        <fullName evidence="4">[histone H3]-trimethyl-L-lysine(9) demethylase</fullName>
        <ecNumber evidence="4">1.14.11.66</ecNumber>
    </recommendedName>
</protein>
<organism evidence="21 22">
    <name type="scientific">Takifugu rubripes</name>
    <name type="common">Japanese pufferfish</name>
    <name type="synonym">Fugu rubripes</name>
    <dbReference type="NCBI Taxonomy" id="31033"/>
    <lineage>
        <taxon>Eukaryota</taxon>
        <taxon>Metazoa</taxon>
        <taxon>Chordata</taxon>
        <taxon>Craniata</taxon>
        <taxon>Vertebrata</taxon>
        <taxon>Euteleostomi</taxon>
        <taxon>Actinopterygii</taxon>
        <taxon>Neopterygii</taxon>
        <taxon>Teleostei</taxon>
        <taxon>Neoteleostei</taxon>
        <taxon>Acanthomorphata</taxon>
        <taxon>Eupercaria</taxon>
        <taxon>Tetraodontiformes</taxon>
        <taxon>Tetradontoidea</taxon>
        <taxon>Tetraodontidae</taxon>
        <taxon>Takifugu</taxon>
    </lineage>
</organism>
<dbReference type="InterPro" id="IPR002999">
    <property type="entry name" value="Tudor"/>
</dbReference>
<keyword evidence="15" id="KW-0539">Nucleus</keyword>
<dbReference type="InterPro" id="IPR013083">
    <property type="entry name" value="Znf_RING/FYVE/PHD"/>
</dbReference>
<comment type="similarity">
    <text evidence="3">Belongs to the JHDM3 histone demethylase family.</text>
</comment>
<dbReference type="PROSITE" id="PS51184">
    <property type="entry name" value="JMJC"/>
    <property type="match status" value="1"/>
</dbReference>
<dbReference type="SUPFAM" id="SSF57903">
    <property type="entry name" value="FYVE/PHD zinc finger"/>
    <property type="match status" value="1"/>
</dbReference>
<keyword evidence="14" id="KW-0804">Transcription</keyword>
<dbReference type="EC" id="1.14.11.66" evidence="4"/>
<keyword evidence="11" id="KW-0560">Oxidoreductase</keyword>
<evidence type="ECO:0000256" key="13">
    <source>
        <dbReference type="ARBA" id="ARBA00023015"/>
    </source>
</evidence>
<sequence>MTTDTPSQSVGSRVMTFTPSKEEFKDFNQYIAYMESQGAHRAGMARVIPPKGWKPRKTYDDIDDLVIPAPIQQVVTGQSGLFTQYNIQKKPMTVKEFRKTSNMDKFCNPRYADFDELERKFWKNLTFNPPLYGADVSGTLYDADVTEWNIGHLKTILDTVENESGIKIKGVNTPYLYFGMWKSAFAWHTEDMDLYSINFLHFGEPKSWYIVPPEHGKRLERLAKGFFPGNAQSCEAFLRHKMTLISPSILKKYSIPFEKVTQEAGQFIVTFPFGYHAGFNHGFNCAESTNFATQRWIDYGKQATLCSCRQDMVKISMDVFVLKYQPDRYKLWKAGKDNTAIDHSKPTPEAAKFLQDNKSQSPAEDEPEVTSSTQEEKRSLHFYTILDFLYKLACTFSHSEEGCLDGESWAKPLAHLWQDKPANLKKEREYNQRMCSRPPYCSICTLFHTHQQTKCRTTGESPVVVDRGRMRTKPLIPEMCFATTTEEDSESEKPPATPYLEEDGTSLLISCSTCSIRVHSSCYGVDPATVSKDWKCVRCKANAMTENCCLCSLRGGALQKANNNKWVHVLCAVAVLEARFVNVTERSPVDLSGIPLQRFKLKCYYCKKRMKKASGCCVQCSHGRCPTAYHPTCAQAAGVLMRPDEWPFVVHVTCCRHKSPTQIEVSLTVGQKVICKHKNGRYYQCDVVQLSKETFYEVNFDDGSFSDNLFPEDITVLSWDPPPQGEVVQVRWTDGLVYGAKFVAAHAVHMYLVEFEDGSQLTAKRDDVYTLDEELPKRVKSRLVRRATKIIQDSKRQRVINSPALKD</sequence>
<evidence type="ECO:0000259" key="19">
    <source>
        <dbReference type="PROSITE" id="PS51184"/>
    </source>
</evidence>
<dbReference type="Ensembl" id="ENSTRUT00000076908.1">
    <property type="protein sequence ID" value="ENSTRUP00000070522.1"/>
    <property type="gene ID" value="ENSTRUG00000008660.3"/>
</dbReference>
<keyword evidence="6" id="KW-0677">Repeat</keyword>
<dbReference type="GO" id="GO:0010468">
    <property type="term" value="P:regulation of gene expression"/>
    <property type="evidence" value="ECO:0007669"/>
    <property type="project" value="TreeGrafter"/>
</dbReference>
<dbReference type="GO" id="GO:0140684">
    <property type="term" value="F:histone H3K9me2/H3K9me3 demethylase activity"/>
    <property type="evidence" value="ECO:0007669"/>
    <property type="project" value="UniProtKB-EC"/>
</dbReference>
<dbReference type="GO" id="GO:0005634">
    <property type="term" value="C:nucleus"/>
    <property type="evidence" value="ECO:0007669"/>
    <property type="project" value="UniProtKB-SubCell"/>
</dbReference>
<evidence type="ECO:0000256" key="7">
    <source>
        <dbReference type="ARBA" id="ARBA00022771"/>
    </source>
</evidence>
<keyword evidence="12" id="KW-0408">Iron</keyword>
<accession>A0A674NBI9</accession>
<comment type="catalytic activity">
    <reaction evidence="16">
        <text>N(6),N(6),N(6)-trimethyl-L-lysyl(9)-[histone H3] + 2 2-oxoglutarate + 2 O2 = N(6)-methyl-L-lysyl(9)-[histone H3] + 2 formaldehyde + 2 succinate + 2 CO2</text>
        <dbReference type="Rhea" id="RHEA:60200"/>
        <dbReference type="Rhea" id="RHEA-COMP:15538"/>
        <dbReference type="Rhea" id="RHEA-COMP:15542"/>
        <dbReference type="ChEBI" id="CHEBI:15379"/>
        <dbReference type="ChEBI" id="CHEBI:16526"/>
        <dbReference type="ChEBI" id="CHEBI:16810"/>
        <dbReference type="ChEBI" id="CHEBI:16842"/>
        <dbReference type="ChEBI" id="CHEBI:30031"/>
        <dbReference type="ChEBI" id="CHEBI:61929"/>
        <dbReference type="ChEBI" id="CHEBI:61961"/>
        <dbReference type="EC" id="1.14.11.66"/>
    </reaction>
</comment>
<keyword evidence="5" id="KW-0479">Metal-binding</keyword>
<proteinExistence type="inferred from homology"/>
<feature type="domain" description="JmjC" evidence="19">
    <location>
        <begin position="142"/>
        <end position="308"/>
    </location>
</feature>
<dbReference type="AlphaFoldDB" id="A0A674NBI9"/>
<reference evidence="21" key="2">
    <citation type="submission" date="2025-08" db="UniProtKB">
        <authorList>
            <consortium name="Ensembl"/>
        </authorList>
    </citation>
    <scope>IDENTIFICATION</scope>
</reference>
<evidence type="ECO:0000256" key="11">
    <source>
        <dbReference type="ARBA" id="ARBA00023002"/>
    </source>
</evidence>
<evidence type="ECO:0000259" key="18">
    <source>
        <dbReference type="PROSITE" id="PS51183"/>
    </source>
</evidence>
<evidence type="ECO:0000256" key="17">
    <source>
        <dbReference type="SAM" id="MobiDB-lite"/>
    </source>
</evidence>
<dbReference type="FunFam" id="2.60.120.650:FF:000048">
    <property type="entry name" value="Lysine-specific demethylase 4A"/>
    <property type="match status" value="1"/>
</dbReference>
<dbReference type="InterPro" id="IPR011011">
    <property type="entry name" value="Znf_FYVE_PHD"/>
</dbReference>
<dbReference type="SMART" id="SM00249">
    <property type="entry name" value="PHD"/>
    <property type="match status" value="2"/>
</dbReference>
<dbReference type="Pfam" id="PF13832">
    <property type="entry name" value="zf-HC5HC2H_2"/>
    <property type="match status" value="1"/>
</dbReference>
<feature type="domain" description="PHD-type" evidence="20">
    <location>
        <begin position="545"/>
        <end position="658"/>
    </location>
</feature>
<evidence type="ECO:0000256" key="4">
    <source>
        <dbReference type="ARBA" id="ARBA00012900"/>
    </source>
</evidence>
<evidence type="ECO:0000256" key="6">
    <source>
        <dbReference type="ARBA" id="ARBA00022737"/>
    </source>
</evidence>
<evidence type="ECO:0000256" key="10">
    <source>
        <dbReference type="ARBA" id="ARBA00022964"/>
    </source>
</evidence>
<dbReference type="PANTHER" id="PTHR10694:SF51">
    <property type="entry name" value="[HISTONE H3]-TRIMETHYL-L-LYSINE(9) DEMETHYLASE"/>
    <property type="match status" value="1"/>
</dbReference>
<dbReference type="GeneTree" id="ENSGT00940000154930"/>
<dbReference type="SUPFAM" id="SSF51197">
    <property type="entry name" value="Clavaminate synthase-like"/>
    <property type="match status" value="1"/>
</dbReference>
<evidence type="ECO:0000256" key="3">
    <source>
        <dbReference type="ARBA" id="ARBA00009711"/>
    </source>
</evidence>
<keyword evidence="7" id="KW-0863">Zinc-finger</keyword>
<evidence type="ECO:0000256" key="14">
    <source>
        <dbReference type="ARBA" id="ARBA00023163"/>
    </source>
</evidence>
<evidence type="ECO:0000256" key="16">
    <source>
        <dbReference type="ARBA" id="ARBA00049349"/>
    </source>
</evidence>
<keyword evidence="9" id="KW-0156">Chromatin regulator</keyword>
<dbReference type="GO" id="GO:0000785">
    <property type="term" value="C:chromatin"/>
    <property type="evidence" value="ECO:0007669"/>
    <property type="project" value="TreeGrafter"/>
</dbReference>
<dbReference type="FunFam" id="3.10.330.70:FF:000001">
    <property type="entry name" value="Putative lysine-specific demethylase 4a"/>
    <property type="match status" value="1"/>
</dbReference>
<evidence type="ECO:0000313" key="21">
    <source>
        <dbReference type="Ensembl" id="ENSTRUP00000070522.1"/>
    </source>
</evidence>
<dbReference type="GO" id="GO:0008270">
    <property type="term" value="F:zinc ion binding"/>
    <property type="evidence" value="ECO:0007669"/>
    <property type="project" value="UniProtKB-KW"/>
</dbReference>
<dbReference type="Gene3D" id="2.30.30.140">
    <property type="match status" value="1"/>
</dbReference>
<feature type="region of interest" description="Disordered" evidence="17">
    <location>
        <begin position="353"/>
        <end position="375"/>
    </location>
</feature>
<dbReference type="InterPro" id="IPR047481">
    <property type="entry name" value="Tudor_KDM4A_rpt2"/>
</dbReference>
<comment type="subcellular location">
    <subcellularLocation>
        <location evidence="2">Nucleus</location>
    </subcellularLocation>
</comment>
<dbReference type="InterPro" id="IPR034732">
    <property type="entry name" value="EPHD"/>
</dbReference>